<dbReference type="HOGENOM" id="CLU_2722080_0_0_1"/>
<sequence>MNRLCRFACSHGYCPPDVCTTAVVDKDEDDGIIEVGWSSENPNYFNYTGARLANADKCLIYQNPKLRDEVQF</sequence>
<organism evidence="2">
    <name type="scientific">Colletotrichum graminicola (strain M1.001 / M2 / FGSC 10212)</name>
    <name type="common">Maize anthracnose fungus</name>
    <name type="synonym">Glomerella graminicola</name>
    <dbReference type="NCBI Taxonomy" id="645133"/>
    <lineage>
        <taxon>Eukaryota</taxon>
        <taxon>Fungi</taxon>
        <taxon>Dikarya</taxon>
        <taxon>Ascomycota</taxon>
        <taxon>Pezizomycotina</taxon>
        <taxon>Sordariomycetes</taxon>
        <taxon>Hypocreomycetidae</taxon>
        <taxon>Glomerellales</taxon>
        <taxon>Glomerellaceae</taxon>
        <taxon>Colletotrichum</taxon>
        <taxon>Colletotrichum graminicola species complex</taxon>
    </lineage>
</organism>
<dbReference type="EMBL" id="GG697455">
    <property type="protein sequence ID" value="EFQ36649.1"/>
    <property type="molecule type" value="Genomic_DNA"/>
</dbReference>
<keyword evidence="2" id="KW-1185">Reference proteome</keyword>
<gene>
    <name evidence="1" type="ORF">GLRG_11795</name>
</gene>
<dbReference type="GeneID" id="24417158"/>
<accession>E3R0L1</accession>
<name>E3R0L1_COLGM</name>
<protein>
    <submittedName>
        <fullName evidence="1">Uncharacterized protein</fullName>
    </submittedName>
</protein>
<proteinExistence type="predicted"/>
<evidence type="ECO:0000313" key="2">
    <source>
        <dbReference type="Proteomes" id="UP000008782"/>
    </source>
</evidence>
<dbReference type="Proteomes" id="UP000008782">
    <property type="component" value="Unassembled WGS sequence"/>
</dbReference>
<dbReference type="OrthoDB" id="1046782at2759"/>
<dbReference type="AlphaFoldDB" id="E3R0L1"/>
<reference evidence="2" key="1">
    <citation type="journal article" date="2012" name="Nat. Genet.">
        <title>Lifestyle transitions in plant pathogenic Colletotrichum fungi deciphered by genome and transcriptome analyses.</title>
        <authorList>
            <person name="O'Connell R.J."/>
            <person name="Thon M.R."/>
            <person name="Hacquard S."/>
            <person name="Amyotte S.G."/>
            <person name="Kleemann J."/>
            <person name="Torres M.F."/>
            <person name="Damm U."/>
            <person name="Buiate E.A."/>
            <person name="Epstein L."/>
            <person name="Alkan N."/>
            <person name="Altmueller J."/>
            <person name="Alvarado-Balderrama L."/>
            <person name="Bauser C.A."/>
            <person name="Becker C."/>
            <person name="Birren B.W."/>
            <person name="Chen Z."/>
            <person name="Choi J."/>
            <person name="Crouch J.A."/>
            <person name="Duvick J.P."/>
            <person name="Farman M.A."/>
            <person name="Gan P."/>
            <person name="Heiman D."/>
            <person name="Henrissat B."/>
            <person name="Howard R.J."/>
            <person name="Kabbage M."/>
            <person name="Koch C."/>
            <person name="Kracher B."/>
            <person name="Kubo Y."/>
            <person name="Law A.D."/>
            <person name="Lebrun M.-H."/>
            <person name="Lee Y.-H."/>
            <person name="Miyara I."/>
            <person name="Moore N."/>
            <person name="Neumann U."/>
            <person name="Nordstroem K."/>
            <person name="Panaccione D.G."/>
            <person name="Panstruga R."/>
            <person name="Place M."/>
            <person name="Proctor R.H."/>
            <person name="Prusky D."/>
            <person name="Rech G."/>
            <person name="Reinhardt R."/>
            <person name="Rollins J.A."/>
            <person name="Rounsley S."/>
            <person name="Schardl C.L."/>
            <person name="Schwartz D.C."/>
            <person name="Shenoy N."/>
            <person name="Shirasu K."/>
            <person name="Sikhakolli U.R."/>
            <person name="Stueber K."/>
            <person name="Sukno S.A."/>
            <person name="Sweigard J.A."/>
            <person name="Takano Y."/>
            <person name="Takahara H."/>
            <person name="Trail F."/>
            <person name="van der Does H.C."/>
            <person name="Voll L.M."/>
            <person name="Will I."/>
            <person name="Young S."/>
            <person name="Zeng Q."/>
            <person name="Zhang J."/>
            <person name="Zhou S."/>
            <person name="Dickman M.B."/>
            <person name="Schulze-Lefert P."/>
            <person name="Ver Loren van Themaat E."/>
            <person name="Ma L.-J."/>
            <person name="Vaillancourt L.J."/>
        </authorList>
    </citation>
    <scope>NUCLEOTIDE SEQUENCE [LARGE SCALE GENOMIC DNA]</scope>
    <source>
        <strain evidence="2">M1.001 / M2 / FGSC 10212</strain>
    </source>
</reference>
<dbReference type="VEuPathDB" id="FungiDB:GLRG_11795"/>
<dbReference type="RefSeq" id="XP_008100669.1">
    <property type="nucleotide sequence ID" value="XM_008102478.1"/>
</dbReference>
<evidence type="ECO:0000313" key="1">
    <source>
        <dbReference type="EMBL" id="EFQ36649.1"/>
    </source>
</evidence>